<feature type="region of interest" description="Disordered" evidence="1">
    <location>
        <begin position="356"/>
        <end position="376"/>
    </location>
</feature>
<comment type="caution">
    <text evidence="2">The sequence shown here is derived from an EMBL/GenBank/DDBJ whole genome shotgun (WGS) entry which is preliminary data.</text>
</comment>
<dbReference type="AlphaFoldDB" id="A0A428PKD3"/>
<evidence type="ECO:0000313" key="2">
    <source>
        <dbReference type="EMBL" id="RSL53483.1"/>
    </source>
</evidence>
<reference evidence="2 3" key="1">
    <citation type="submission" date="2017-06" db="EMBL/GenBank/DDBJ databases">
        <title>Comparative genomic analysis of Ambrosia Fusariam Clade fungi.</title>
        <authorList>
            <person name="Stajich J.E."/>
            <person name="Carrillo J."/>
            <person name="Kijimoto T."/>
            <person name="Eskalen A."/>
            <person name="O'Donnell K."/>
            <person name="Kasson M."/>
        </authorList>
    </citation>
    <scope>NUCLEOTIDE SEQUENCE [LARGE SCALE GENOMIC DNA]</scope>
    <source>
        <strain evidence="2 3">NRRL62584</strain>
    </source>
</reference>
<evidence type="ECO:0000256" key="1">
    <source>
        <dbReference type="SAM" id="MobiDB-lite"/>
    </source>
</evidence>
<feature type="compositionally biased region" description="Basic and acidic residues" evidence="1">
    <location>
        <begin position="356"/>
        <end position="367"/>
    </location>
</feature>
<evidence type="ECO:0000313" key="3">
    <source>
        <dbReference type="Proteomes" id="UP000288168"/>
    </source>
</evidence>
<dbReference type="Proteomes" id="UP000288168">
    <property type="component" value="Unassembled WGS sequence"/>
</dbReference>
<keyword evidence="3" id="KW-1185">Reference proteome</keyword>
<name>A0A428PKD3_9HYPO</name>
<protein>
    <submittedName>
        <fullName evidence="2">Uncharacterized protein</fullName>
    </submittedName>
</protein>
<dbReference type="OrthoDB" id="3431997at2759"/>
<dbReference type="EMBL" id="NKCI01000122">
    <property type="protein sequence ID" value="RSL53483.1"/>
    <property type="molecule type" value="Genomic_DNA"/>
</dbReference>
<sequence length="376" mass="41829">MGNAQSVNTLVPQISPETARKGIPNRLSMTFKKRVTLKTHLLLADSNSGLAFATYVPYSGAYNVVLYDGPDASCPVLATAKGIGKWKKDFRVCLPSFPRETLDIREELLRSCTVSSKLETYWFGMQVGEDRPVERFEWRQSRGREVKSTGARAGWKLVRLGGGSQDLVEDNSTKGSASDGDIVARDSMEVVGAVAATSQLLTGALRIVEAIIQLREYLKHAPSQLQRWQAELSVLECAINFIRDDPKLQTPNMARVLETITSKIEDLTHLCPRSVPNKKSARYLIGIFSARATQSRILQNFADLDRDKVTLILTIQTICGPPMSDHSIRDGTRFEGKHQHDPVHFLPSLMWTKGQGEDLGLRQDPHPKRSNSTSLK</sequence>
<gene>
    <name evidence="2" type="ORF">CEP54_010366</name>
</gene>
<proteinExistence type="predicted"/>
<organism evidence="2 3">
    <name type="scientific">Fusarium duplospermum</name>
    <dbReference type="NCBI Taxonomy" id="1325734"/>
    <lineage>
        <taxon>Eukaryota</taxon>
        <taxon>Fungi</taxon>
        <taxon>Dikarya</taxon>
        <taxon>Ascomycota</taxon>
        <taxon>Pezizomycotina</taxon>
        <taxon>Sordariomycetes</taxon>
        <taxon>Hypocreomycetidae</taxon>
        <taxon>Hypocreales</taxon>
        <taxon>Nectriaceae</taxon>
        <taxon>Fusarium</taxon>
        <taxon>Fusarium solani species complex</taxon>
    </lineage>
</organism>
<accession>A0A428PKD3</accession>